<evidence type="ECO:0000256" key="3">
    <source>
        <dbReference type="SAM" id="Coils"/>
    </source>
</evidence>
<proteinExistence type="predicted"/>
<dbReference type="PANTHER" id="PTHR32347:SF14">
    <property type="entry name" value="EFFLUX SYSTEM COMPONENT YKNX-RELATED"/>
    <property type="match status" value="1"/>
</dbReference>
<dbReference type="InterPro" id="IPR058625">
    <property type="entry name" value="MdtA-like_BSH"/>
</dbReference>
<feature type="coiled-coil region" evidence="3">
    <location>
        <begin position="121"/>
        <end position="188"/>
    </location>
</feature>
<keyword evidence="2 3" id="KW-0175">Coiled coil</keyword>
<feature type="compositionally biased region" description="Low complexity" evidence="4">
    <location>
        <begin position="203"/>
        <end position="214"/>
    </location>
</feature>
<keyword evidence="5" id="KW-0812">Transmembrane</keyword>
<comment type="subcellular location">
    <subcellularLocation>
        <location evidence="1">Cell envelope</location>
    </subcellularLocation>
</comment>
<evidence type="ECO:0000313" key="8">
    <source>
        <dbReference type="Proteomes" id="UP001579974"/>
    </source>
</evidence>
<feature type="compositionally biased region" description="Low complexity" evidence="4">
    <location>
        <begin position="222"/>
        <end position="232"/>
    </location>
</feature>
<feature type="transmembrane region" description="Helical" evidence="5">
    <location>
        <begin position="24"/>
        <end position="43"/>
    </location>
</feature>
<evidence type="ECO:0000259" key="6">
    <source>
        <dbReference type="Pfam" id="PF25917"/>
    </source>
</evidence>
<dbReference type="Gene3D" id="2.40.420.20">
    <property type="match status" value="1"/>
</dbReference>
<name>A0ABV5AEU9_9BACL</name>
<dbReference type="InterPro" id="IPR050465">
    <property type="entry name" value="UPF0194_transport"/>
</dbReference>
<comment type="caution">
    <text evidence="7">The sequence shown here is derived from an EMBL/GenBank/DDBJ whole genome shotgun (WGS) entry which is preliminary data.</text>
</comment>
<dbReference type="Gene3D" id="2.40.30.170">
    <property type="match status" value="1"/>
</dbReference>
<dbReference type="RefSeq" id="WP_275474505.1">
    <property type="nucleotide sequence ID" value="NZ_CP162940.1"/>
</dbReference>
<evidence type="ECO:0000256" key="1">
    <source>
        <dbReference type="ARBA" id="ARBA00004196"/>
    </source>
</evidence>
<dbReference type="Pfam" id="PF25917">
    <property type="entry name" value="BSH_RND"/>
    <property type="match status" value="1"/>
</dbReference>
<keyword evidence="5" id="KW-1133">Transmembrane helix</keyword>
<evidence type="ECO:0000256" key="5">
    <source>
        <dbReference type="SAM" id="Phobius"/>
    </source>
</evidence>
<gene>
    <name evidence="7" type="ORF">KKP3000_004206</name>
</gene>
<dbReference type="PANTHER" id="PTHR32347">
    <property type="entry name" value="EFFLUX SYSTEM COMPONENT YKNX-RELATED"/>
    <property type="match status" value="1"/>
</dbReference>
<organism evidence="7 8">
    <name type="scientific">Alicyclobacillus fastidiosus</name>
    <dbReference type="NCBI Taxonomy" id="392011"/>
    <lineage>
        <taxon>Bacteria</taxon>
        <taxon>Bacillati</taxon>
        <taxon>Bacillota</taxon>
        <taxon>Bacilli</taxon>
        <taxon>Bacillales</taxon>
        <taxon>Alicyclobacillaceae</taxon>
        <taxon>Alicyclobacillus</taxon>
    </lineage>
</organism>
<dbReference type="Gene3D" id="2.40.50.100">
    <property type="match status" value="1"/>
</dbReference>
<dbReference type="EMBL" id="JBDXSU010000007">
    <property type="protein sequence ID" value="MFB5190721.1"/>
    <property type="molecule type" value="Genomic_DNA"/>
</dbReference>
<feature type="region of interest" description="Disordered" evidence="4">
    <location>
        <begin position="356"/>
        <end position="381"/>
    </location>
</feature>
<evidence type="ECO:0000256" key="4">
    <source>
        <dbReference type="SAM" id="MobiDB-lite"/>
    </source>
</evidence>
<keyword evidence="8" id="KW-1185">Reference proteome</keyword>
<evidence type="ECO:0000313" key="7">
    <source>
        <dbReference type="EMBL" id="MFB5190721.1"/>
    </source>
</evidence>
<keyword evidence="5" id="KW-0472">Membrane</keyword>
<sequence>MTQPSAAQIEAGYGKQNSWWKKPWLWIGVVVVVGAAGGTAYVVHRAGQHGMQGGDRVTYATVQKGDIAQTVDISGTLNPSNEQTITGDTSNLLSVYVKAGDKVKKGQLIAKLDPSSYQIQLEAANAQLAAAQAKLSQSEESTTTVGSHGQTQTTAPDPNVVAENQASVDEAQAQVNQIQAEIDACTITSPINGTVLQVANPNQNSASVTSSSGSSGSGSGSGTASSGQTSQSSANSTIAVIANLSTTQFEVDANVPQTEMASIQDGQSSTISITAGGTGTLTGKVESISYTPQTQSGVTTYPVVIQVTNSSGSGTPTTLLPGESASVVVDVKDDKNVLMVPSDAITQQRGTVGVYVPAQGGSQGASQGGSQAATASGSSADGQSVLKGLTFVPVTVGIDNGRMVEIKSGLSAGQTVAVVIPAYSSNTSATGSGKTSSAGGGSTSMFGGMGRQFGLGASGYGGASGGSVGSEGGYRGQGGGGYAGGGSGFSGGYGGGSGFSGGSAGGGYAGGGK</sequence>
<feature type="region of interest" description="Disordered" evidence="4">
    <location>
        <begin position="203"/>
        <end position="232"/>
    </location>
</feature>
<feature type="compositionally biased region" description="Low complexity" evidence="4">
    <location>
        <begin position="368"/>
        <end position="381"/>
    </location>
</feature>
<dbReference type="Proteomes" id="UP001579974">
    <property type="component" value="Unassembled WGS sequence"/>
</dbReference>
<dbReference type="SUPFAM" id="SSF111369">
    <property type="entry name" value="HlyD-like secretion proteins"/>
    <property type="match status" value="1"/>
</dbReference>
<accession>A0ABV5AEU9</accession>
<reference evidence="7 8" key="1">
    <citation type="journal article" date="2024" name="Int. J. Mol. Sci.">
        <title>Exploration of Alicyclobacillus spp. Genome in Search of Antibiotic Resistance.</title>
        <authorList>
            <person name="Bucka-Kolendo J."/>
            <person name="Kiousi D.E."/>
            <person name="Dekowska A."/>
            <person name="Mikolajczuk-Szczyrba A."/>
            <person name="Karadedos D.M."/>
            <person name="Michael P."/>
            <person name="Galanis A."/>
            <person name="Sokolowska B."/>
        </authorList>
    </citation>
    <scope>NUCLEOTIDE SEQUENCE [LARGE SCALE GENOMIC DNA]</scope>
    <source>
        <strain evidence="7 8">KKP 3000</strain>
    </source>
</reference>
<feature type="domain" description="Multidrug resistance protein MdtA-like barrel-sandwich hybrid" evidence="6">
    <location>
        <begin position="92"/>
        <end position="197"/>
    </location>
</feature>
<protein>
    <submittedName>
        <fullName evidence="7">HlyD family efflux transporter periplasmic adaptor subunit</fullName>
    </submittedName>
</protein>
<evidence type="ECO:0000256" key="2">
    <source>
        <dbReference type="ARBA" id="ARBA00023054"/>
    </source>
</evidence>